<keyword evidence="4" id="KW-1185">Reference proteome</keyword>
<dbReference type="InterPro" id="IPR047650">
    <property type="entry name" value="Transpos_IS110"/>
</dbReference>
<organism evidence="3 4">
    <name type="scientific">Paractinoplanes hotanensis</name>
    <dbReference type="NCBI Taxonomy" id="2906497"/>
    <lineage>
        <taxon>Bacteria</taxon>
        <taxon>Bacillati</taxon>
        <taxon>Actinomycetota</taxon>
        <taxon>Actinomycetes</taxon>
        <taxon>Micromonosporales</taxon>
        <taxon>Micromonosporaceae</taxon>
        <taxon>Paractinoplanes</taxon>
    </lineage>
</organism>
<dbReference type="RefSeq" id="WP_251804394.1">
    <property type="nucleotide sequence ID" value="NZ_JAMQOL010000080.1"/>
</dbReference>
<dbReference type="NCBIfam" id="NF033542">
    <property type="entry name" value="transpos_IS110"/>
    <property type="match status" value="1"/>
</dbReference>
<evidence type="ECO:0000313" key="4">
    <source>
        <dbReference type="Proteomes" id="UP001523216"/>
    </source>
</evidence>
<evidence type="ECO:0000259" key="2">
    <source>
        <dbReference type="Pfam" id="PF02371"/>
    </source>
</evidence>
<protein>
    <submittedName>
        <fullName evidence="3">IS110 family transposase</fullName>
    </submittedName>
</protein>
<dbReference type="Pfam" id="PF02371">
    <property type="entry name" value="Transposase_20"/>
    <property type="match status" value="1"/>
</dbReference>
<dbReference type="PANTHER" id="PTHR33055">
    <property type="entry name" value="TRANSPOSASE FOR INSERTION SEQUENCE ELEMENT IS1111A"/>
    <property type="match status" value="1"/>
</dbReference>
<reference evidence="3 4" key="1">
    <citation type="submission" date="2022-06" db="EMBL/GenBank/DDBJ databases">
        <title>Actinoplanes abujensis sp. nov., isolated from Nigerian arid soil.</title>
        <authorList>
            <person name="Ding P."/>
        </authorList>
    </citation>
    <scope>NUCLEOTIDE SEQUENCE [LARGE SCALE GENOMIC DNA]</scope>
    <source>
        <strain evidence="4">TRM88002</strain>
    </source>
</reference>
<evidence type="ECO:0000313" key="3">
    <source>
        <dbReference type="EMBL" id="MCM4084650.1"/>
    </source>
</evidence>
<feature type="domain" description="Transposase IS116/IS110/IS902 C-terminal" evidence="2">
    <location>
        <begin position="224"/>
        <end position="298"/>
    </location>
</feature>
<comment type="caution">
    <text evidence="3">The sequence shown here is derived from an EMBL/GenBank/DDBJ whole genome shotgun (WGS) entry which is preliminary data.</text>
</comment>
<feature type="domain" description="Transposase IS110-like N-terminal" evidence="1">
    <location>
        <begin position="6"/>
        <end position="152"/>
    </location>
</feature>
<dbReference type="Proteomes" id="UP001523216">
    <property type="component" value="Unassembled WGS sequence"/>
</dbReference>
<evidence type="ECO:0000259" key="1">
    <source>
        <dbReference type="Pfam" id="PF01548"/>
    </source>
</evidence>
<gene>
    <name evidence="3" type="ORF">LXN57_44690</name>
</gene>
<accession>A0ABT0YG22</accession>
<dbReference type="PANTHER" id="PTHR33055:SF15">
    <property type="entry name" value="TRANSPOSASE-RELATED"/>
    <property type="match status" value="1"/>
</dbReference>
<name>A0ABT0YG22_9ACTN</name>
<dbReference type="EMBL" id="JAMQOL010000080">
    <property type="protein sequence ID" value="MCM4084650.1"/>
    <property type="molecule type" value="Genomic_DNA"/>
</dbReference>
<dbReference type="InterPro" id="IPR002525">
    <property type="entry name" value="Transp_IS110-like_N"/>
</dbReference>
<sequence length="357" mass="39397">MSIVGGLDIHRKQLTFDWVDEQNGKWERGRITPADREHLAGWLTRFDVATTGPVAFAMEGCTGWRYIAEEMAKAGVSAHLAEPADTSALRGPKRRAKTDKADAKLLRELLIAGRLPECYIPPDQVLEWRAMLELYQDLRTQHTGWAQRIQSVCFHQGTTAPGQAGIVRGDRARLKAIIDDQLSISGRLQVNTALAVMDVLADHLDRLRRRLLSTARGLKGARALMHEIYGVGPLSSLALCAWLGGASRFSSSRKAVRFVGLDITVHSSDGKRSPGRLSRQGPEVLRWLLFEAAKTSARPCAPGYDYYTQVKERYDANRACLSQARRIVRHATHILAGLGDDAFTVVAQPAAPSTIAR</sequence>
<dbReference type="Pfam" id="PF01548">
    <property type="entry name" value="DEDD_Tnp_IS110"/>
    <property type="match status" value="1"/>
</dbReference>
<proteinExistence type="predicted"/>
<dbReference type="InterPro" id="IPR003346">
    <property type="entry name" value="Transposase_20"/>
</dbReference>